<gene>
    <name evidence="10" type="ORF">ENN47_01700</name>
</gene>
<dbReference type="PROSITE" id="PS00092">
    <property type="entry name" value="N6_MTASE"/>
    <property type="match status" value="1"/>
</dbReference>
<evidence type="ECO:0000259" key="9">
    <source>
        <dbReference type="Pfam" id="PF12161"/>
    </source>
</evidence>
<dbReference type="Pfam" id="PF12161">
    <property type="entry name" value="HsdM_N"/>
    <property type="match status" value="1"/>
</dbReference>
<feature type="domain" description="DNA methylase adenine-specific" evidence="8">
    <location>
        <begin position="156"/>
        <end position="296"/>
    </location>
</feature>
<dbReference type="InterPro" id="IPR003356">
    <property type="entry name" value="DNA_methylase_A-5"/>
</dbReference>
<dbReference type="PRINTS" id="PR00507">
    <property type="entry name" value="N12N6MTFRASE"/>
</dbReference>
<comment type="caution">
    <text evidence="10">The sequence shown here is derived from an EMBL/GenBank/DDBJ whole genome shotgun (WGS) entry which is preliminary data.</text>
</comment>
<evidence type="ECO:0000256" key="5">
    <source>
        <dbReference type="ARBA" id="ARBA00022691"/>
    </source>
</evidence>
<dbReference type="EC" id="2.1.1.72" evidence="2"/>
<accession>A0A7C1GRF7</accession>
<evidence type="ECO:0000259" key="8">
    <source>
        <dbReference type="Pfam" id="PF02384"/>
    </source>
</evidence>
<comment type="similarity">
    <text evidence="1">Belongs to the N(4)/N(6)-methyltransferase family.</text>
</comment>
<dbReference type="InterPro" id="IPR038333">
    <property type="entry name" value="T1MK-like_N_sf"/>
</dbReference>
<feature type="non-terminal residue" evidence="10">
    <location>
        <position position="297"/>
    </location>
</feature>
<evidence type="ECO:0000256" key="3">
    <source>
        <dbReference type="ARBA" id="ARBA00022603"/>
    </source>
</evidence>
<evidence type="ECO:0000256" key="2">
    <source>
        <dbReference type="ARBA" id="ARBA00011900"/>
    </source>
</evidence>
<dbReference type="PANTHER" id="PTHR42933">
    <property type="entry name" value="SLR6095 PROTEIN"/>
    <property type="match status" value="1"/>
</dbReference>
<organism evidence="10">
    <name type="scientific">Mesotoga infera</name>
    <dbReference type="NCBI Taxonomy" id="1236046"/>
    <lineage>
        <taxon>Bacteria</taxon>
        <taxon>Thermotogati</taxon>
        <taxon>Thermotogota</taxon>
        <taxon>Thermotogae</taxon>
        <taxon>Kosmotogales</taxon>
        <taxon>Kosmotogaceae</taxon>
        <taxon>Mesotoga</taxon>
    </lineage>
</organism>
<evidence type="ECO:0000313" key="10">
    <source>
        <dbReference type="EMBL" id="HDP76901.1"/>
    </source>
</evidence>
<dbReference type="PANTHER" id="PTHR42933:SF3">
    <property type="entry name" value="TYPE I RESTRICTION ENZYME MJAVIII METHYLASE SUBUNIT"/>
    <property type="match status" value="1"/>
</dbReference>
<keyword evidence="6" id="KW-0680">Restriction system</keyword>
<proteinExistence type="inferred from homology"/>
<dbReference type="GO" id="GO:0009007">
    <property type="term" value="F:site-specific DNA-methyltransferase (adenine-specific) activity"/>
    <property type="evidence" value="ECO:0007669"/>
    <property type="project" value="UniProtKB-EC"/>
</dbReference>
<feature type="domain" description="N6 adenine-specific DNA methyltransferase N-terminal" evidence="9">
    <location>
        <begin position="7"/>
        <end position="140"/>
    </location>
</feature>
<keyword evidence="5" id="KW-0949">S-adenosyl-L-methionine</keyword>
<protein>
    <recommendedName>
        <fullName evidence="2">site-specific DNA-methyltransferase (adenine-specific)</fullName>
        <ecNumber evidence="2">2.1.1.72</ecNumber>
    </recommendedName>
</protein>
<evidence type="ECO:0000256" key="4">
    <source>
        <dbReference type="ARBA" id="ARBA00022679"/>
    </source>
</evidence>
<comment type="catalytic activity">
    <reaction evidence="7">
        <text>a 2'-deoxyadenosine in DNA + S-adenosyl-L-methionine = an N(6)-methyl-2'-deoxyadenosine in DNA + S-adenosyl-L-homocysteine + H(+)</text>
        <dbReference type="Rhea" id="RHEA:15197"/>
        <dbReference type="Rhea" id="RHEA-COMP:12418"/>
        <dbReference type="Rhea" id="RHEA-COMP:12419"/>
        <dbReference type="ChEBI" id="CHEBI:15378"/>
        <dbReference type="ChEBI" id="CHEBI:57856"/>
        <dbReference type="ChEBI" id="CHEBI:59789"/>
        <dbReference type="ChEBI" id="CHEBI:90615"/>
        <dbReference type="ChEBI" id="CHEBI:90616"/>
        <dbReference type="EC" id="2.1.1.72"/>
    </reaction>
</comment>
<dbReference type="Gene3D" id="3.40.50.150">
    <property type="entry name" value="Vaccinia Virus protein VP39"/>
    <property type="match status" value="1"/>
</dbReference>
<reference evidence="10" key="1">
    <citation type="journal article" date="2020" name="mSystems">
        <title>Genome- and Community-Level Interaction Insights into Carbon Utilization and Element Cycling Functions of Hydrothermarchaeota in Hydrothermal Sediment.</title>
        <authorList>
            <person name="Zhou Z."/>
            <person name="Liu Y."/>
            <person name="Xu W."/>
            <person name="Pan J."/>
            <person name="Luo Z.H."/>
            <person name="Li M."/>
        </authorList>
    </citation>
    <scope>NUCLEOTIDE SEQUENCE [LARGE SCALE GENOMIC DNA]</scope>
    <source>
        <strain evidence="10">SpSt-1179</strain>
    </source>
</reference>
<keyword evidence="4" id="KW-0808">Transferase</keyword>
<keyword evidence="3 10" id="KW-0489">Methyltransferase</keyword>
<dbReference type="EMBL" id="DSBT01000053">
    <property type="protein sequence ID" value="HDP76901.1"/>
    <property type="molecule type" value="Genomic_DNA"/>
</dbReference>
<dbReference type="GO" id="GO:0008170">
    <property type="term" value="F:N-methyltransferase activity"/>
    <property type="evidence" value="ECO:0007669"/>
    <property type="project" value="InterPro"/>
</dbReference>
<dbReference type="InterPro" id="IPR051537">
    <property type="entry name" value="DNA_Adenine_Mtase"/>
</dbReference>
<evidence type="ECO:0000256" key="7">
    <source>
        <dbReference type="ARBA" id="ARBA00047942"/>
    </source>
</evidence>
<dbReference type="Pfam" id="PF02384">
    <property type="entry name" value="N6_Mtase"/>
    <property type="match status" value="1"/>
</dbReference>
<dbReference type="GO" id="GO:0009307">
    <property type="term" value="P:DNA restriction-modification system"/>
    <property type="evidence" value="ECO:0007669"/>
    <property type="project" value="UniProtKB-KW"/>
</dbReference>
<dbReference type="Proteomes" id="UP000886198">
    <property type="component" value="Unassembled WGS sequence"/>
</dbReference>
<name>A0A7C1GRF7_9BACT</name>
<dbReference type="AlphaFoldDB" id="A0A7C1GRF7"/>
<dbReference type="InterPro" id="IPR029063">
    <property type="entry name" value="SAM-dependent_MTases_sf"/>
</dbReference>
<dbReference type="InterPro" id="IPR022749">
    <property type="entry name" value="D12N6_MeTrfase_N"/>
</dbReference>
<evidence type="ECO:0000256" key="6">
    <source>
        <dbReference type="ARBA" id="ARBA00022747"/>
    </source>
</evidence>
<dbReference type="GO" id="GO:0003677">
    <property type="term" value="F:DNA binding"/>
    <property type="evidence" value="ECO:0007669"/>
    <property type="project" value="InterPro"/>
</dbReference>
<dbReference type="Gene3D" id="1.20.1260.30">
    <property type="match status" value="1"/>
</dbReference>
<evidence type="ECO:0000256" key="1">
    <source>
        <dbReference type="ARBA" id="ARBA00006594"/>
    </source>
</evidence>
<dbReference type="InterPro" id="IPR002052">
    <property type="entry name" value="DNA_methylase_N6_adenine_CS"/>
</dbReference>
<dbReference type="GO" id="GO:0032259">
    <property type="term" value="P:methylation"/>
    <property type="evidence" value="ECO:0007669"/>
    <property type="project" value="UniProtKB-KW"/>
</dbReference>
<dbReference type="SUPFAM" id="SSF53335">
    <property type="entry name" value="S-adenosyl-L-methionine-dependent methyltransferases"/>
    <property type="match status" value="1"/>
</dbReference>
<sequence>MTNFNEISNFIWSIADLIRDVFKRGKYQDVILPFTTLKRLDSVLEGTKKDVLETSKKLSEKGIENRDPQLRKASGYAFYNTSRYTFRTLLDDAQNLRDNLTAYINSFSPNVREIMEKFDFFRTIEKLDQSGLLYLVMQRFNDSNLDLHPDKVDNLTMGYVFEDLIRRFNEALNENPGEHFTPREVIKVMVNLSVNNDKEIREKNHVVRTIYDPCCGSGGMLSIAKERIMEINAETEVYLYGQEVNPETYALCKSDMLIKSVDGRDAENIRDESTLSKDKFPNDRFDIILANPPYGKD</sequence>